<dbReference type="GO" id="GO:0005615">
    <property type="term" value="C:extracellular space"/>
    <property type="evidence" value="ECO:0007669"/>
    <property type="project" value="TreeGrafter"/>
</dbReference>
<dbReference type="PROSITE" id="PS00137">
    <property type="entry name" value="SUBTILASE_HIS"/>
    <property type="match status" value="1"/>
</dbReference>
<protein>
    <submittedName>
        <fullName evidence="8">Unannotated protein</fullName>
    </submittedName>
</protein>
<dbReference type="PROSITE" id="PS00138">
    <property type="entry name" value="SUBTILASE_SER"/>
    <property type="match status" value="1"/>
</dbReference>
<dbReference type="InterPro" id="IPR032675">
    <property type="entry name" value="LRR_dom_sf"/>
</dbReference>
<dbReference type="InterPro" id="IPR037045">
    <property type="entry name" value="S8pro/Inhibitor_I9_sf"/>
</dbReference>
<organism evidence="8">
    <name type="scientific">freshwater metagenome</name>
    <dbReference type="NCBI Taxonomy" id="449393"/>
    <lineage>
        <taxon>unclassified sequences</taxon>
        <taxon>metagenomes</taxon>
        <taxon>ecological metagenomes</taxon>
    </lineage>
</organism>
<feature type="domain" description="IPT/TIG" evidence="7">
    <location>
        <begin position="733"/>
        <end position="799"/>
    </location>
</feature>
<evidence type="ECO:0000256" key="2">
    <source>
        <dbReference type="ARBA" id="ARBA00022670"/>
    </source>
</evidence>
<dbReference type="PRINTS" id="PR00723">
    <property type="entry name" value="SUBTILISIN"/>
</dbReference>
<accession>A0A6J7DS83</accession>
<feature type="domain" description="Peptidase S8/S53" evidence="6">
    <location>
        <begin position="441"/>
        <end position="671"/>
    </location>
</feature>
<dbReference type="SUPFAM" id="SSF52743">
    <property type="entry name" value="Subtilisin-like"/>
    <property type="match status" value="1"/>
</dbReference>
<feature type="region of interest" description="Disordered" evidence="5">
    <location>
        <begin position="696"/>
        <end position="740"/>
    </location>
</feature>
<feature type="compositionally biased region" description="Gly residues" evidence="5">
    <location>
        <begin position="704"/>
        <end position="728"/>
    </location>
</feature>
<reference evidence="8" key="1">
    <citation type="submission" date="2020-05" db="EMBL/GenBank/DDBJ databases">
        <authorList>
            <person name="Chiriac C."/>
            <person name="Salcher M."/>
            <person name="Ghai R."/>
            <person name="Kavagutti S V."/>
        </authorList>
    </citation>
    <scope>NUCLEOTIDE SEQUENCE</scope>
</reference>
<dbReference type="Pfam" id="PF00082">
    <property type="entry name" value="Peptidase_S8"/>
    <property type="match status" value="1"/>
</dbReference>
<dbReference type="CDD" id="cd00603">
    <property type="entry name" value="IPT_PCSR"/>
    <property type="match status" value="1"/>
</dbReference>
<gene>
    <name evidence="8" type="ORF">UFOPK3402_00734</name>
</gene>
<feature type="region of interest" description="Disordered" evidence="5">
    <location>
        <begin position="44"/>
        <end position="96"/>
    </location>
</feature>
<keyword evidence="4" id="KW-0720">Serine protease</keyword>
<feature type="compositionally biased region" description="Low complexity" evidence="5">
    <location>
        <begin position="44"/>
        <end position="95"/>
    </location>
</feature>
<dbReference type="Gene3D" id="3.40.50.200">
    <property type="entry name" value="Peptidase S8/S53 domain"/>
    <property type="match status" value="1"/>
</dbReference>
<dbReference type="InterPro" id="IPR036852">
    <property type="entry name" value="Peptidase_S8/S53_dom_sf"/>
</dbReference>
<dbReference type="AlphaFoldDB" id="A0A6J7DS83"/>
<evidence type="ECO:0000259" key="7">
    <source>
        <dbReference type="Pfam" id="PF01833"/>
    </source>
</evidence>
<dbReference type="Gene3D" id="3.30.70.80">
    <property type="entry name" value="Peptidase S8 propeptide/proteinase inhibitor I9"/>
    <property type="match status" value="1"/>
</dbReference>
<evidence type="ECO:0000313" key="8">
    <source>
        <dbReference type="EMBL" id="CAB4871765.1"/>
    </source>
</evidence>
<dbReference type="InterPro" id="IPR015500">
    <property type="entry name" value="Peptidase_S8_subtilisin-rel"/>
</dbReference>
<dbReference type="InterPro" id="IPR050131">
    <property type="entry name" value="Peptidase_S8_subtilisin-like"/>
</dbReference>
<dbReference type="EMBL" id="CAFBLS010000073">
    <property type="protein sequence ID" value="CAB4871765.1"/>
    <property type="molecule type" value="Genomic_DNA"/>
</dbReference>
<sequence>MFVRGGNEWSNRHMPSPHGRALLACSTIAAVLAATAWATNASADMPTDPGGSGSSSASASASATPSPGSSDSASPSPSSSASSSDSASPSSTASTVGERPYIVTVADGAQATVSNAVAVSGGEVTMTYDKAMDGLAVSMTPLEASLLKMRSDVTAVELDQPITLDSANDDVAGTAVLTDAGCLTNSLSRNDDFGTVSVALPTTVNWFGNSYSGILINNNGGLSFDDGLGAFTSYNNVNIDTTTRPLVLPLFTDLDTTNVATTVVQYGPLANTFGGRTGYCINWVNVGHYNASGPVYSAQALIINRDDRRVGDVDVVFNYNTISVSTYQLEIGIANPGDRTKSVRVAGSGTTPTTFVDGGSAARTAGQLNPGSFYTAKNGRYVYQVVNTASPSATPTPTPSASCSTSVPAGTQGCATWGLDRIDQLTSALNQLFTPAGSGIGVTAYIVDTGLYAAHSEFTGRVGTGRNFTVSPDDANTADCHGHGTHVAGTVAGTTYGVAKLATIIPVKVLDCYGSGSTSGVIAGLDWVIANHAAGVPAALNMSLGGGYSAAMNLAVANVVADGVTVAVAAGNETQDACNVSPASEPTAITVGATTSGDAIAYFSNYGSCVDILAPGYGITSAGITSTTSTATMSGTSMASPHVAGAAAVYLGLHTGATPAQVVAALTGSATIGVVSGLPAATPNLLLNVRTFAASSTPTPTPAAGGGGGGGGGGGSSGGGSSEGGGGGSEHEITSVQPASGPLAGGNTISVVGFGFTGASSAFIGGKAASFRVVNDARVDIVVPPGNAMGSADVSIVLSAAIGRAFAPGGYVYVAQSTSAAPAVGTPANQAATGSTVVASTPPLVVANPQFLTASQVASFTPAQIATIPGSVLAQFSVAAIAALTPEQAAALTVAQLASLRPKQAAALDADALASLTPAQFAGFRPASVAKLSPSAIADLTAEQLAGLRPTAFAWLTRTQTAQLAADQVAELTPGQVSRIRPSSLAKLDPDALAAMSNAQLAALTAAQVAALTPQQRAALTPQQRRLLG</sequence>
<dbReference type="InterPro" id="IPR045395">
    <property type="entry name" value="ALTTAQ_rpt"/>
</dbReference>
<dbReference type="CDD" id="cd04077">
    <property type="entry name" value="Peptidases_S8_PCSK9_ProteinaseK_like"/>
    <property type="match status" value="1"/>
</dbReference>
<dbReference type="Pfam" id="PF01833">
    <property type="entry name" value="TIG"/>
    <property type="match status" value="1"/>
</dbReference>
<dbReference type="PANTHER" id="PTHR43806">
    <property type="entry name" value="PEPTIDASE S8"/>
    <property type="match status" value="1"/>
</dbReference>
<evidence type="ECO:0000256" key="1">
    <source>
        <dbReference type="ARBA" id="ARBA00011073"/>
    </source>
</evidence>
<comment type="similarity">
    <text evidence="1">Belongs to the peptidase S8 family.</text>
</comment>
<dbReference type="PROSITE" id="PS00136">
    <property type="entry name" value="SUBTILASE_ASP"/>
    <property type="match status" value="1"/>
</dbReference>
<evidence type="ECO:0000256" key="3">
    <source>
        <dbReference type="ARBA" id="ARBA00022801"/>
    </source>
</evidence>
<name>A0A6J7DS83_9ZZZZ</name>
<keyword evidence="3" id="KW-0378">Hydrolase</keyword>
<dbReference type="Gene3D" id="3.80.10.10">
    <property type="entry name" value="Ribonuclease Inhibitor"/>
    <property type="match status" value="1"/>
</dbReference>
<evidence type="ECO:0000256" key="5">
    <source>
        <dbReference type="SAM" id="MobiDB-lite"/>
    </source>
</evidence>
<dbReference type="GO" id="GO:0004252">
    <property type="term" value="F:serine-type endopeptidase activity"/>
    <property type="evidence" value="ECO:0007669"/>
    <property type="project" value="InterPro"/>
</dbReference>
<dbReference type="InterPro" id="IPR034193">
    <property type="entry name" value="PCSK9_ProteinaseK-like"/>
</dbReference>
<dbReference type="InterPro" id="IPR000209">
    <property type="entry name" value="Peptidase_S8/S53_dom"/>
</dbReference>
<dbReference type="InterPro" id="IPR022398">
    <property type="entry name" value="Peptidase_S8_His-AS"/>
</dbReference>
<keyword evidence="2" id="KW-0645">Protease</keyword>
<dbReference type="FunFam" id="3.40.50.200:FF:000014">
    <property type="entry name" value="Proteinase K"/>
    <property type="match status" value="1"/>
</dbReference>
<dbReference type="GO" id="GO:0006508">
    <property type="term" value="P:proteolysis"/>
    <property type="evidence" value="ECO:0007669"/>
    <property type="project" value="UniProtKB-KW"/>
</dbReference>
<dbReference type="InterPro" id="IPR002909">
    <property type="entry name" value="IPT_dom"/>
</dbReference>
<evidence type="ECO:0000259" key="6">
    <source>
        <dbReference type="Pfam" id="PF00082"/>
    </source>
</evidence>
<evidence type="ECO:0000256" key="4">
    <source>
        <dbReference type="ARBA" id="ARBA00022825"/>
    </source>
</evidence>
<dbReference type="SUPFAM" id="SSF81296">
    <property type="entry name" value="E set domains"/>
    <property type="match status" value="1"/>
</dbReference>
<dbReference type="PROSITE" id="PS51892">
    <property type="entry name" value="SUBTILASE"/>
    <property type="match status" value="1"/>
</dbReference>
<dbReference type="InterPro" id="IPR023828">
    <property type="entry name" value="Peptidase_S8_Ser-AS"/>
</dbReference>
<dbReference type="InterPro" id="IPR023827">
    <property type="entry name" value="Peptidase_S8_Asp-AS"/>
</dbReference>
<dbReference type="InterPro" id="IPR013783">
    <property type="entry name" value="Ig-like_fold"/>
</dbReference>
<dbReference type="InterPro" id="IPR014756">
    <property type="entry name" value="Ig_E-set"/>
</dbReference>
<dbReference type="Pfam" id="PF20080">
    <property type="entry name" value="ALTTAQ_rpt"/>
    <property type="match status" value="1"/>
</dbReference>
<proteinExistence type="inferred from homology"/>
<dbReference type="Gene3D" id="2.60.40.10">
    <property type="entry name" value="Immunoglobulins"/>
    <property type="match status" value="1"/>
</dbReference>
<dbReference type="PANTHER" id="PTHR43806:SF11">
    <property type="entry name" value="CEREVISIN-RELATED"/>
    <property type="match status" value="1"/>
</dbReference>